<reference evidence="3 4" key="1">
    <citation type="submission" date="2018-01" db="EMBL/GenBank/DDBJ databases">
        <title>Draft genome sequence of Nonomuraea sp. KC333.</title>
        <authorList>
            <person name="Sahin N."/>
            <person name="Saygin H."/>
            <person name="Ay H."/>
        </authorList>
    </citation>
    <scope>NUCLEOTIDE SEQUENCE [LARGE SCALE GENOMIC DNA]</scope>
    <source>
        <strain evidence="3 4">KC333</strain>
    </source>
</reference>
<evidence type="ECO:0000259" key="2">
    <source>
        <dbReference type="Pfam" id="PF00724"/>
    </source>
</evidence>
<evidence type="ECO:0000256" key="1">
    <source>
        <dbReference type="SAM" id="MobiDB-lite"/>
    </source>
</evidence>
<dbReference type="OrthoDB" id="3169239at2"/>
<gene>
    <name evidence="3" type="ORF">C1J01_24005</name>
</gene>
<dbReference type="Gene3D" id="3.20.20.70">
    <property type="entry name" value="Aldolase class I"/>
    <property type="match status" value="1"/>
</dbReference>
<dbReference type="InterPro" id="IPR013785">
    <property type="entry name" value="Aldolase_TIM"/>
</dbReference>
<dbReference type="PANTHER" id="PTHR22893">
    <property type="entry name" value="NADH OXIDOREDUCTASE-RELATED"/>
    <property type="match status" value="1"/>
</dbReference>
<dbReference type="Pfam" id="PF00724">
    <property type="entry name" value="Oxidored_FMN"/>
    <property type="match status" value="1"/>
</dbReference>
<dbReference type="EMBL" id="POUD01000105">
    <property type="protein sequence ID" value="PZG15439.1"/>
    <property type="molecule type" value="Genomic_DNA"/>
</dbReference>
<dbReference type="GO" id="GO:0016491">
    <property type="term" value="F:oxidoreductase activity"/>
    <property type="evidence" value="ECO:0007669"/>
    <property type="project" value="InterPro"/>
</dbReference>
<dbReference type="SUPFAM" id="SSF51395">
    <property type="entry name" value="FMN-linked oxidoreductases"/>
    <property type="match status" value="1"/>
</dbReference>
<proteinExistence type="predicted"/>
<dbReference type="InterPro" id="IPR001155">
    <property type="entry name" value="OxRdtase_FMN_N"/>
</dbReference>
<feature type="domain" description="NADH:flavin oxidoreductase/NADH oxidase N-terminal" evidence="2">
    <location>
        <begin position="73"/>
        <end position="171"/>
    </location>
</feature>
<dbReference type="PANTHER" id="PTHR22893:SF91">
    <property type="entry name" value="NADPH DEHYDROGENASE 2-RELATED"/>
    <property type="match status" value="1"/>
</dbReference>
<organism evidence="3 4">
    <name type="scientific">Nonomuraea aridisoli</name>
    <dbReference type="NCBI Taxonomy" id="2070368"/>
    <lineage>
        <taxon>Bacteria</taxon>
        <taxon>Bacillati</taxon>
        <taxon>Actinomycetota</taxon>
        <taxon>Actinomycetes</taxon>
        <taxon>Streptosporangiales</taxon>
        <taxon>Streptosporangiaceae</taxon>
        <taxon>Nonomuraea</taxon>
    </lineage>
</organism>
<protein>
    <recommendedName>
        <fullName evidence="2">NADH:flavin oxidoreductase/NADH oxidase N-terminal domain-containing protein</fullName>
    </recommendedName>
</protein>
<feature type="region of interest" description="Disordered" evidence="1">
    <location>
        <begin position="267"/>
        <end position="295"/>
    </location>
</feature>
<feature type="compositionally biased region" description="Basic residues" evidence="1">
    <location>
        <begin position="25"/>
        <end position="42"/>
    </location>
</feature>
<sequence length="295" mass="31064">MRRRAAQRRPGDAARPGGPADQHRLPRPPRRRPGPPPRHPRPRPPADRRPLLVTLAPSALAAPGTIFTERGLQPHPVPRALETAEVPSVIEEFARAARAAVEAGLDGVELHAAGGYLPHQFLDPSSNRRTDAYGGSAAARARFVVEAAEAMAAAIGGERVGIRVSPAANLHGAVEDDPAETAATYRALLDGIAPLGLACLHTIGDPAGPLLAGPRARFGGPVIVNDGWHAMTDEPTARRRVASGQADLVSAGRAFIANPDLVRRRREHAPIAEPDPATFYGGGARGYNGHSARPE</sequence>
<name>A0A2W2EEY1_9ACTN</name>
<feature type="region of interest" description="Disordered" evidence="1">
    <location>
        <begin position="1"/>
        <end position="49"/>
    </location>
</feature>
<keyword evidence="4" id="KW-1185">Reference proteome</keyword>
<dbReference type="GO" id="GO:0010181">
    <property type="term" value="F:FMN binding"/>
    <property type="evidence" value="ECO:0007669"/>
    <property type="project" value="InterPro"/>
</dbReference>
<dbReference type="InterPro" id="IPR045247">
    <property type="entry name" value="Oye-like"/>
</dbReference>
<accession>A0A2W2EEY1</accession>
<dbReference type="AlphaFoldDB" id="A0A2W2EEY1"/>
<dbReference type="Proteomes" id="UP000249304">
    <property type="component" value="Unassembled WGS sequence"/>
</dbReference>
<evidence type="ECO:0000313" key="4">
    <source>
        <dbReference type="Proteomes" id="UP000249304"/>
    </source>
</evidence>
<dbReference type="GO" id="GO:0005829">
    <property type="term" value="C:cytosol"/>
    <property type="evidence" value="ECO:0007669"/>
    <property type="project" value="TreeGrafter"/>
</dbReference>
<comment type="caution">
    <text evidence="3">The sequence shown here is derived from an EMBL/GenBank/DDBJ whole genome shotgun (WGS) entry which is preliminary data.</text>
</comment>
<evidence type="ECO:0000313" key="3">
    <source>
        <dbReference type="EMBL" id="PZG15439.1"/>
    </source>
</evidence>